<dbReference type="PROSITE" id="PS50208">
    <property type="entry name" value="CASPASE_P20"/>
    <property type="match status" value="1"/>
</dbReference>
<keyword evidence="2" id="KW-0614">Plasmid</keyword>
<dbReference type="RefSeq" id="WP_011331354.1">
    <property type="nucleotide sequence ID" value="NC_007489.1"/>
</dbReference>
<dbReference type="InterPro" id="IPR011600">
    <property type="entry name" value="Pept_C14_caspase"/>
</dbReference>
<dbReference type="InterPro" id="IPR052039">
    <property type="entry name" value="Caspase-related_regulators"/>
</dbReference>
<dbReference type="InterPro" id="IPR001309">
    <property type="entry name" value="Pept_C14_p20"/>
</dbReference>
<dbReference type="Proteomes" id="UP000002703">
    <property type="component" value="Plasmid C"/>
</dbReference>
<keyword evidence="3" id="KW-1185">Reference proteome</keyword>
<feature type="domain" description="Caspase family p20" evidence="1">
    <location>
        <begin position="37"/>
        <end position="170"/>
    </location>
</feature>
<name>Q3IV87_CERS4</name>
<dbReference type="PANTHER" id="PTHR22576:SF37">
    <property type="entry name" value="MUCOSA-ASSOCIATED LYMPHOID TISSUE LYMPHOMA TRANSLOCATION PROTEIN 1"/>
    <property type="match status" value="1"/>
</dbReference>
<dbReference type="PANTHER" id="PTHR22576">
    <property type="entry name" value="MUCOSA ASSOCIATED LYMPHOID TISSUE LYMPHOMA TRANSLOCATION PROTEIN 1/PARACASPASE"/>
    <property type="match status" value="1"/>
</dbReference>
<dbReference type="GeneID" id="3711943"/>
<dbReference type="PhylomeDB" id="Q3IV87"/>
<evidence type="ECO:0000313" key="2">
    <source>
        <dbReference type="EMBL" id="ABA81547.1"/>
    </source>
</evidence>
<dbReference type="KEGG" id="rsp:RSP_4069"/>
<dbReference type="EMBL" id="CP000146">
    <property type="protein sequence ID" value="ABA81547.1"/>
    <property type="molecule type" value="Genomic_DNA"/>
</dbReference>
<accession>Q3IV87</accession>
<organism evidence="2 3">
    <name type="scientific">Cereibacter sphaeroides (strain ATCC 17023 / DSM 158 / JCM 6121 / CCUG 31486 / LMG 2827 / NBRC 12203 / NCIMB 8253 / ATH 2.4.1.)</name>
    <name type="common">Rhodobacter sphaeroides</name>
    <dbReference type="NCBI Taxonomy" id="272943"/>
    <lineage>
        <taxon>Bacteria</taxon>
        <taxon>Pseudomonadati</taxon>
        <taxon>Pseudomonadota</taxon>
        <taxon>Alphaproteobacteria</taxon>
        <taxon>Rhodobacterales</taxon>
        <taxon>Paracoccaceae</taxon>
        <taxon>Cereibacter</taxon>
    </lineage>
</organism>
<dbReference type="GO" id="GO:0006508">
    <property type="term" value="P:proteolysis"/>
    <property type="evidence" value="ECO:0007669"/>
    <property type="project" value="InterPro"/>
</dbReference>
<evidence type="ECO:0000313" key="3">
    <source>
        <dbReference type="Proteomes" id="UP000002703"/>
    </source>
</evidence>
<dbReference type="GO" id="GO:0004197">
    <property type="term" value="F:cysteine-type endopeptidase activity"/>
    <property type="evidence" value="ECO:0007669"/>
    <property type="project" value="InterPro"/>
</dbReference>
<dbReference type="EnsemblBacteria" id="ABA81547">
    <property type="protein sequence ID" value="ABA81547"/>
    <property type="gene ID" value="RSP_4069"/>
</dbReference>
<geneLocation type="plasmid" evidence="3">
    <name>pRS241c</name>
</geneLocation>
<dbReference type="SUPFAM" id="SSF52129">
    <property type="entry name" value="Caspase-like"/>
    <property type="match status" value="1"/>
</dbReference>
<sequence>MQPLIANIVQHLGGTRLFRLLLVALALQAVLAAPAAAARLALVVGIDAYAHVPRLQKAVNDAGAVAGALTQAGFETVLLTDTDQLQLMEGVTAFAARLRPGDEAVFFFAGHGVEIAGQNYLLPADVPAVTSGQELLLTSRALEIDTLVQELQIRGTRVTLLILDACRDNPFRRPGGRGIGGARGLARVDAPEGSFILFSAGSGQTALDRLANDEAAPNSVFTRTLLPYLSAPGLEVREISQRVRSDVRKLALTVQHDQFPAVYDQLDGSFVLMPSSTAAPPMTTSAPAPAVDPCASARLDWPLVSAVRSAAALDAFAMSHADCPVFAAMAREMRMQIGLPSPQPQPLDPPPAPSLEERVRDFVARIVAEWSSPNAIALPPLASYFAQDMIYYGNRKTRAQVVAEKTAVAKRWPVRDYRIEDGSLFASCAASRCDVSAIIDWQAYAPERNATASGRSSYEVTVEDLQGTLVVTRENGQTIQRN</sequence>
<dbReference type="OrthoDB" id="9816009at2"/>
<dbReference type="PATRIC" id="fig|272943.9.peg.131"/>
<dbReference type="AlphaFoldDB" id="Q3IV87"/>
<proteinExistence type="predicted"/>
<dbReference type="Pfam" id="PF00656">
    <property type="entry name" value="Peptidase_C14"/>
    <property type="match status" value="1"/>
</dbReference>
<dbReference type="Gene3D" id="3.40.50.1460">
    <property type="match status" value="1"/>
</dbReference>
<protein>
    <submittedName>
        <fullName evidence="2">Caspase-1, p20</fullName>
    </submittedName>
</protein>
<evidence type="ECO:0000259" key="1">
    <source>
        <dbReference type="PROSITE" id="PS50208"/>
    </source>
</evidence>
<reference evidence="3" key="1">
    <citation type="submission" date="2005-09" db="EMBL/GenBank/DDBJ databases">
        <title>Complete sequence of plasmid C of Rhodobacter sphaeroides 2.4.1.</title>
        <authorList>
            <person name="Copeland A."/>
            <person name="Lucas S."/>
            <person name="Lapidus A."/>
            <person name="Barry K."/>
            <person name="Detter J.C."/>
            <person name="Glavina T."/>
            <person name="Hammon N."/>
            <person name="Israni S."/>
            <person name="Pitluck S."/>
            <person name="Richardson P."/>
            <person name="Mackenzie C."/>
            <person name="Choudhary M."/>
            <person name="Larimer F."/>
            <person name="Hauser L.J."/>
            <person name="Land M."/>
            <person name="Donohue T.J."/>
            <person name="Kaplan S."/>
        </authorList>
    </citation>
    <scope>NUCLEOTIDE SEQUENCE [LARGE SCALE GENOMIC DNA]</scope>
    <source>
        <strain evidence="3">ATCC 17023 / DSM 158 / JCM 6121 / CCUG 31486 / LMG 2827 / NBRC 12203 / NCIMB 8253 / ATH 2.4.1.</strain>
        <plasmid evidence="3">pRS241c</plasmid>
    </source>
</reference>
<dbReference type="InterPro" id="IPR029030">
    <property type="entry name" value="Caspase-like_dom_sf"/>
</dbReference>
<gene>
    <name evidence="2" type="ORF">RSP_4069</name>
</gene>